<protein>
    <submittedName>
        <fullName evidence="1">Uncharacterized protein</fullName>
    </submittedName>
</protein>
<reference evidence="1 2" key="1">
    <citation type="submission" date="2020-05" db="EMBL/GenBank/DDBJ databases">
        <authorList>
            <person name="Campoy J."/>
            <person name="Schneeberger K."/>
            <person name="Spophaly S."/>
        </authorList>
    </citation>
    <scope>NUCLEOTIDE SEQUENCE [LARGE SCALE GENOMIC DNA]</scope>
    <source>
        <strain evidence="1">PruArmRojPasFocal</strain>
    </source>
</reference>
<sequence length="91" mass="10282">MNQTEAIEEANAKEADKVANQLQSTGIPSVEMEPLLLQMYVAVFVFHYPHYHSLGVGGGTSAPKQEEVKRLLGEKIKKKERLLKIFVFEDH</sequence>
<dbReference type="Proteomes" id="UP000507222">
    <property type="component" value="Unassembled WGS sequence"/>
</dbReference>
<evidence type="ECO:0000313" key="1">
    <source>
        <dbReference type="EMBL" id="CAB4278796.1"/>
    </source>
</evidence>
<gene>
    <name evidence="1" type="ORF">CURHAP_LOCUS30635</name>
</gene>
<dbReference type="EMBL" id="CAEKDK010000005">
    <property type="protein sequence ID" value="CAB4278796.1"/>
    <property type="molecule type" value="Genomic_DNA"/>
</dbReference>
<accession>A0A6J5UQC8</accession>
<name>A0A6J5UQC8_PRUAR</name>
<dbReference type="AlphaFoldDB" id="A0A6J5UQC8"/>
<organism evidence="1 2">
    <name type="scientific">Prunus armeniaca</name>
    <name type="common">Apricot</name>
    <name type="synonym">Armeniaca vulgaris</name>
    <dbReference type="NCBI Taxonomy" id="36596"/>
    <lineage>
        <taxon>Eukaryota</taxon>
        <taxon>Viridiplantae</taxon>
        <taxon>Streptophyta</taxon>
        <taxon>Embryophyta</taxon>
        <taxon>Tracheophyta</taxon>
        <taxon>Spermatophyta</taxon>
        <taxon>Magnoliopsida</taxon>
        <taxon>eudicotyledons</taxon>
        <taxon>Gunneridae</taxon>
        <taxon>Pentapetalae</taxon>
        <taxon>rosids</taxon>
        <taxon>fabids</taxon>
        <taxon>Rosales</taxon>
        <taxon>Rosaceae</taxon>
        <taxon>Amygdaloideae</taxon>
        <taxon>Amygdaleae</taxon>
        <taxon>Prunus</taxon>
    </lineage>
</organism>
<evidence type="ECO:0000313" key="2">
    <source>
        <dbReference type="Proteomes" id="UP000507222"/>
    </source>
</evidence>
<proteinExistence type="predicted"/>